<dbReference type="EMBL" id="JACGCM010001110">
    <property type="protein sequence ID" value="KAF6161709.1"/>
    <property type="molecule type" value="Genomic_DNA"/>
</dbReference>
<dbReference type="GO" id="GO:0003676">
    <property type="term" value="F:nucleic acid binding"/>
    <property type="evidence" value="ECO:0007669"/>
    <property type="project" value="InterPro"/>
</dbReference>
<dbReference type="InterPro" id="IPR044730">
    <property type="entry name" value="RNase_H-like_dom_plant"/>
</dbReference>
<evidence type="ECO:0000313" key="3">
    <source>
        <dbReference type="Proteomes" id="UP000541444"/>
    </source>
</evidence>
<dbReference type="GO" id="GO:0004523">
    <property type="term" value="F:RNA-DNA hybrid ribonuclease activity"/>
    <property type="evidence" value="ECO:0007669"/>
    <property type="project" value="InterPro"/>
</dbReference>
<organism evidence="2 3">
    <name type="scientific">Kingdonia uniflora</name>
    <dbReference type="NCBI Taxonomy" id="39325"/>
    <lineage>
        <taxon>Eukaryota</taxon>
        <taxon>Viridiplantae</taxon>
        <taxon>Streptophyta</taxon>
        <taxon>Embryophyta</taxon>
        <taxon>Tracheophyta</taxon>
        <taxon>Spermatophyta</taxon>
        <taxon>Magnoliopsida</taxon>
        <taxon>Ranunculales</taxon>
        <taxon>Circaeasteraceae</taxon>
        <taxon>Kingdonia</taxon>
    </lineage>
</organism>
<dbReference type="AlphaFoldDB" id="A0A7J7N3D4"/>
<gene>
    <name evidence="2" type="ORF">GIB67_029153</name>
</gene>
<comment type="caution">
    <text evidence="2">The sequence shown here is derived from an EMBL/GenBank/DDBJ whole genome shotgun (WGS) entry which is preliminary data.</text>
</comment>
<dbReference type="Proteomes" id="UP000541444">
    <property type="component" value="Unassembled WGS sequence"/>
</dbReference>
<dbReference type="InterPro" id="IPR002156">
    <property type="entry name" value="RNaseH_domain"/>
</dbReference>
<feature type="domain" description="RNase H type-1" evidence="1">
    <location>
        <begin position="7"/>
        <end position="90"/>
    </location>
</feature>
<evidence type="ECO:0000313" key="2">
    <source>
        <dbReference type="EMBL" id="KAF6161709.1"/>
    </source>
</evidence>
<proteinExistence type="predicted"/>
<dbReference type="InterPro" id="IPR036397">
    <property type="entry name" value="RNaseH_sf"/>
</dbReference>
<dbReference type="CDD" id="cd06222">
    <property type="entry name" value="RNase_H_like"/>
    <property type="match status" value="1"/>
</dbReference>
<reference evidence="2 3" key="1">
    <citation type="journal article" date="2020" name="IScience">
        <title>Genome Sequencing of the Endangered Kingdonia uniflora (Circaeasteraceae, Ranunculales) Reveals Potential Mechanisms of Evolutionary Specialization.</title>
        <authorList>
            <person name="Sun Y."/>
            <person name="Deng T."/>
            <person name="Zhang A."/>
            <person name="Moore M.J."/>
            <person name="Landis J.B."/>
            <person name="Lin N."/>
            <person name="Zhang H."/>
            <person name="Zhang X."/>
            <person name="Huang J."/>
            <person name="Zhang X."/>
            <person name="Sun H."/>
            <person name="Wang H."/>
        </authorList>
    </citation>
    <scope>NUCLEOTIDE SEQUENCE [LARGE SCALE GENOMIC DNA]</scope>
    <source>
        <strain evidence="2">TB1705</strain>
        <tissue evidence="2">Leaf</tissue>
    </source>
</reference>
<dbReference type="Pfam" id="PF13456">
    <property type="entry name" value="RVT_3"/>
    <property type="match status" value="1"/>
</dbReference>
<protein>
    <recommendedName>
        <fullName evidence="1">RNase H type-1 domain-containing protein</fullName>
    </recommendedName>
</protein>
<sequence length="207" mass="23145">FDQVRAADPEEAEALAALRGRLEAARHLGLQRILLLSDCQRIVRAFRERPEDLSWGALTIAPDLRVVFLDFRFEHINRRWNFIAHHLVARGVGSPLSCIFEAYEANVFVNAIPPPSFSDESKPVEALKTALEGSSPKTKDERYKCVTSDSNSCKWVTFCDVLEFLGEDYRVIPLGALLLPSGGYSDAEVKGKRVSPIENGTKMRIKA</sequence>
<accession>A0A7J7N3D4</accession>
<keyword evidence="3" id="KW-1185">Reference proteome</keyword>
<dbReference type="Gene3D" id="3.30.420.10">
    <property type="entry name" value="Ribonuclease H-like superfamily/Ribonuclease H"/>
    <property type="match status" value="1"/>
</dbReference>
<name>A0A7J7N3D4_9MAGN</name>
<feature type="non-terminal residue" evidence="2">
    <location>
        <position position="1"/>
    </location>
</feature>
<evidence type="ECO:0000259" key="1">
    <source>
        <dbReference type="Pfam" id="PF13456"/>
    </source>
</evidence>